<feature type="transmembrane region" description="Helical" evidence="7">
    <location>
        <begin position="440"/>
        <end position="459"/>
    </location>
</feature>
<keyword evidence="4 7" id="KW-0472">Membrane</keyword>
<dbReference type="RefSeq" id="WP_254571821.1">
    <property type="nucleotide sequence ID" value="NZ_CP098502.1"/>
</dbReference>
<feature type="transmembrane region" description="Helical" evidence="7">
    <location>
        <begin position="471"/>
        <end position="489"/>
    </location>
</feature>
<evidence type="ECO:0000256" key="6">
    <source>
        <dbReference type="SAM" id="MobiDB-lite"/>
    </source>
</evidence>
<evidence type="ECO:0000259" key="8">
    <source>
        <dbReference type="Pfam" id="PF04932"/>
    </source>
</evidence>
<feature type="transmembrane region" description="Helical" evidence="7">
    <location>
        <begin position="179"/>
        <end position="198"/>
    </location>
</feature>
<dbReference type="Pfam" id="PF04932">
    <property type="entry name" value="Wzy_C"/>
    <property type="match status" value="1"/>
</dbReference>
<evidence type="ECO:0000313" key="10">
    <source>
        <dbReference type="Proteomes" id="UP001056035"/>
    </source>
</evidence>
<feature type="region of interest" description="Disordered" evidence="6">
    <location>
        <begin position="725"/>
        <end position="774"/>
    </location>
</feature>
<keyword evidence="9" id="KW-0436">Ligase</keyword>
<dbReference type="GO" id="GO:0016874">
    <property type="term" value="F:ligase activity"/>
    <property type="evidence" value="ECO:0007669"/>
    <property type="project" value="UniProtKB-KW"/>
</dbReference>
<dbReference type="InterPro" id="IPR051533">
    <property type="entry name" value="WaaL-like"/>
</dbReference>
<evidence type="ECO:0000256" key="5">
    <source>
        <dbReference type="PROSITE-ProRule" id="PRU00339"/>
    </source>
</evidence>
<dbReference type="EMBL" id="CP098502">
    <property type="protein sequence ID" value="UTI65131.1"/>
    <property type="molecule type" value="Genomic_DNA"/>
</dbReference>
<sequence length="774" mass="79163">MATAAPGGRSGSRSPTALLVLLLAALTYAVFAHGATTAPAETRVQLALALAALPALAAVVTGRPGMRIVGAPAARLGLVLLLAFAAWCGLSLLWSVTPDRTWTEINRALAYTLVAGLGLVAGASAPRAIERVATGWLLLALAVALYGLGSKTIPGVNVPGIVNFDQTGTLARLRAPLDYWNALGLLLAMAVPVALRIAVDRGRDVRVRVAAMLAAYLLTIDLGMTYSRGGVLAIVVALATLTALGRHRLRTLIAALVAGVAAAGPLALALTKHGLSDSGVDLGTRIHDGRQLAALVVVAGGLLAGAAVLLLREEDRVVWSAARTRSLGRLAVTAASVVLLVGVVGLTASTLGLPGQVHKAARSFTVPSQDKQLDPSRLATTTSGNRWVWWQEAAGAFSDRPVGGWGAGSFRATHLRYRTNTISVVQPHSVPLQMLAETGLVGFLLVYGGLGALLWAAVARLRALPDGRERELGAALVAASVAWLAHGVYDWDWDIPGITLPPLLFLGVVAGGGVPRPRRGLDLPGASPVVMFVDPERDSRLRPGALAGVAVVVLALFAYGTSAVLPAWSQSKADAAQAALGGDNVSDAEIQKAAAEADLAARLDPLSIEPLLVEATIAQRRGRDLEARDDLLEAVRRQPDSSRAWFELGALALPLADRQGFVQASLRALALDPHNPLLRTLAFRAISFATPPGESATATGTPLPPAPAPVTAGAVVAPVTPGAAPVPGAAGGTATGTPDPGAATAGPPGTDPGAGATSVLPRAFPPGSLSPGKP</sequence>
<dbReference type="PROSITE" id="PS50005">
    <property type="entry name" value="TPR"/>
    <property type="match status" value="1"/>
</dbReference>
<evidence type="ECO:0000256" key="3">
    <source>
        <dbReference type="ARBA" id="ARBA00022989"/>
    </source>
</evidence>
<protein>
    <submittedName>
        <fullName evidence="9">O-antigen ligase family protein</fullName>
    </submittedName>
</protein>
<dbReference type="Gene3D" id="1.25.40.10">
    <property type="entry name" value="Tetratricopeptide repeat domain"/>
    <property type="match status" value="1"/>
</dbReference>
<feature type="transmembrane region" description="Helical" evidence="7">
    <location>
        <begin position="495"/>
        <end position="514"/>
    </location>
</feature>
<accession>A0ABY5DVN0</accession>
<evidence type="ECO:0000313" key="9">
    <source>
        <dbReference type="EMBL" id="UTI65131.1"/>
    </source>
</evidence>
<comment type="subcellular location">
    <subcellularLocation>
        <location evidence="1">Membrane</location>
        <topology evidence="1">Multi-pass membrane protein</topology>
    </subcellularLocation>
</comment>
<organism evidence="9 10">
    <name type="scientific">Paraconexibacter antarcticus</name>
    <dbReference type="NCBI Taxonomy" id="2949664"/>
    <lineage>
        <taxon>Bacteria</taxon>
        <taxon>Bacillati</taxon>
        <taxon>Actinomycetota</taxon>
        <taxon>Thermoleophilia</taxon>
        <taxon>Solirubrobacterales</taxon>
        <taxon>Paraconexibacteraceae</taxon>
        <taxon>Paraconexibacter</taxon>
    </lineage>
</organism>
<dbReference type="PANTHER" id="PTHR37422:SF13">
    <property type="entry name" value="LIPOPOLYSACCHARIDE BIOSYNTHESIS PROTEIN PA4999-RELATED"/>
    <property type="match status" value="1"/>
</dbReference>
<evidence type="ECO:0000256" key="2">
    <source>
        <dbReference type="ARBA" id="ARBA00022692"/>
    </source>
</evidence>
<gene>
    <name evidence="9" type="ORF">NBH00_02710</name>
</gene>
<feature type="transmembrane region" description="Helical" evidence="7">
    <location>
        <begin position="132"/>
        <end position="149"/>
    </location>
</feature>
<keyword evidence="5" id="KW-0802">TPR repeat</keyword>
<keyword evidence="2 7" id="KW-0812">Transmembrane</keyword>
<dbReference type="Proteomes" id="UP001056035">
    <property type="component" value="Chromosome"/>
</dbReference>
<evidence type="ECO:0000256" key="4">
    <source>
        <dbReference type="ARBA" id="ARBA00023136"/>
    </source>
</evidence>
<keyword evidence="3 7" id="KW-1133">Transmembrane helix</keyword>
<feature type="compositionally biased region" description="Low complexity" evidence="6">
    <location>
        <begin position="735"/>
        <end position="757"/>
    </location>
</feature>
<feature type="transmembrane region" description="Helical" evidence="7">
    <location>
        <begin position="332"/>
        <end position="353"/>
    </location>
</feature>
<feature type="transmembrane region" description="Helical" evidence="7">
    <location>
        <begin position="73"/>
        <end position="96"/>
    </location>
</feature>
<feature type="domain" description="O-antigen ligase-related" evidence="8">
    <location>
        <begin position="316"/>
        <end position="446"/>
    </location>
</feature>
<dbReference type="InterPro" id="IPR011990">
    <property type="entry name" value="TPR-like_helical_dom_sf"/>
</dbReference>
<feature type="transmembrane region" description="Helical" evidence="7">
    <location>
        <begin position="44"/>
        <end position="61"/>
    </location>
</feature>
<name>A0ABY5DVN0_9ACTN</name>
<proteinExistence type="predicted"/>
<evidence type="ECO:0000256" key="7">
    <source>
        <dbReference type="SAM" id="Phobius"/>
    </source>
</evidence>
<evidence type="ECO:0000256" key="1">
    <source>
        <dbReference type="ARBA" id="ARBA00004141"/>
    </source>
</evidence>
<dbReference type="InterPro" id="IPR007016">
    <property type="entry name" value="O-antigen_ligase-rel_domated"/>
</dbReference>
<dbReference type="PANTHER" id="PTHR37422">
    <property type="entry name" value="TEICHURONIC ACID BIOSYNTHESIS PROTEIN TUAE"/>
    <property type="match status" value="1"/>
</dbReference>
<dbReference type="InterPro" id="IPR019734">
    <property type="entry name" value="TPR_rpt"/>
</dbReference>
<feature type="transmembrane region" description="Helical" evidence="7">
    <location>
        <begin position="291"/>
        <end position="311"/>
    </location>
</feature>
<feature type="transmembrane region" description="Helical" evidence="7">
    <location>
        <begin position="545"/>
        <end position="568"/>
    </location>
</feature>
<feature type="transmembrane region" description="Helical" evidence="7">
    <location>
        <begin position="108"/>
        <end position="125"/>
    </location>
</feature>
<feature type="repeat" description="TPR" evidence="5">
    <location>
        <begin position="642"/>
        <end position="675"/>
    </location>
</feature>
<feature type="transmembrane region" description="Helical" evidence="7">
    <location>
        <begin position="252"/>
        <end position="271"/>
    </location>
</feature>
<reference evidence="9 10" key="1">
    <citation type="submission" date="2022-06" db="EMBL/GenBank/DDBJ databases">
        <title>Paraconexibacter antarcticus.</title>
        <authorList>
            <person name="Kim C.S."/>
        </authorList>
    </citation>
    <scope>NUCLEOTIDE SEQUENCE [LARGE SCALE GENOMIC DNA]</scope>
    <source>
        <strain evidence="9 10">02-257</strain>
    </source>
</reference>
<dbReference type="SUPFAM" id="SSF48452">
    <property type="entry name" value="TPR-like"/>
    <property type="match status" value="1"/>
</dbReference>
<keyword evidence="10" id="KW-1185">Reference proteome</keyword>